<reference evidence="1" key="1">
    <citation type="submission" date="2022-10" db="EMBL/GenBank/DDBJ databases">
        <title>Culturing micro-colonial fungi from biological soil crusts in the Mojave desert and describing Neophaeococcomyces mojavensis, and introducing the new genera and species Taxawa tesnikishii.</title>
        <authorList>
            <person name="Kurbessoian T."/>
            <person name="Stajich J.E."/>
        </authorList>
    </citation>
    <scope>NUCLEOTIDE SEQUENCE</scope>
    <source>
        <strain evidence="1">JES_115</strain>
    </source>
</reference>
<keyword evidence="2" id="KW-1185">Reference proteome</keyword>
<gene>
    <name evidence="1" type="ORF">H2199_000504</name>
</gene>
<dbReference type="EMBL" id="JAPDRP010000001">
    <property type="protein sequence ID" value="KAJ9649725.1"/>
    <property type="molecule type" value="Genomic_DNA"/>
</dbReference>
<evidence type="ECO:0000313" key="2">
    <source>
        <dbReference type="Proteomes" id="UP001172680"/>
    </source>
</evidence>
<comment type="caution">
    <text evidence="1">The sequence shown here is derived from an EMBL/GenBank/DDBJ whole genome shotgun (WGS) entry which is preliminary data.</text>
</comment>
<sequence>MRILWNTVRPLRGHELVEWQEDQRFSVPPEIGNNVTTICSCPPALSKWNEVWPSFLASLLVALIVNVLSDTFGAWLNRETNVWLDKWGTPTPGPAFFKYKGVKGTYESDDDRHSIS</sequence>
<name>A0ACC2ZQ79_9PEZI</name>
<protein>
    <submittedName>
        <fullName evidence="1">Uncharacterized protein</fullName>
    </submittedName>
</protein>
<proteinExistence type="predicted"/>
<organism evidence="1 2">
    <name type="scientific">Coniosporium tulheliwenetii</name>
    <dbReference type="NCBI Taxonomy" id="3383036"/>
    <lineage>
        <taxon>Eukaryota</taxon>
        <taxon>Fungi</taxon>
        <taxon>Dikarya</taxon>
        <taxon>Ascomycota</taxon>
        <taxon>Pezizomycotina</taxon>
        <taxon>Dothideomycetes</taxon>
        <taxon>Dothideomycetes incertae sedis</taxon>
        <taxon>Coniosporium</taxon>
    </lineage>
</organism>
<evidence type="ECO:0000313" key="1">
    <source>
        <dbReference type="EMBL" id="KAJ9649725.1"/>
    </source>
</evidence>
<dbReference type="Proteomes" id="UP001172680">
    <property type="component" value="Unassembled WGS sequence"/>
</dbReference>
<accession>A0ACC2ZQ79</accession>